<keyword evidence="2" id="KW-1133">Transmembrane helix</keyword>
<reference evidence="3" key="1">
    <citation type="journal article" date="2014" name="Int. J. Syst. Evol. Microbiol.">
        <title>Complete genome sequence of Corynebacterium casei LMG S-19264T (=DSM 44701T), isolated from a smear-ripened cheese.</title>
        <authorList>
            <consortium name="US DOE Joint Genome Institute (JGI-PGF)"/>
            <person name="Walter F."/>
            <person name="Albersmeier A."/>
            <person name="Kalinowski J."/>
            <person name="Ruckert C."/>
        </authorList>
    </citation>
    <scope>NUCLEOTIDE SEQUENCE</scope>
    <source>
        <strain evidence="3">JCM 4346</strain>
    </source>
</reference>
<dbReference type="AlphaFoldDB" id="A0A918C2V6"/>
<keyword evidence="2" id="KW-0472">Membrane</keyword>
<evidence type="ECO:0000313" key="4">
    <source>
        <dbReference type="Proteomes" id="UP000658320"/>
    </source>
</evidence>
<gene>
    <name evidence="3" type="ORF">GCM10010251_18440</name>
</gene>
<protein>
    <submittedName>
        <fullName evidence="3">Uncharacterized protein</fullName>
    </submittedName>
</protein>
<evidence type="ECO:0000256" key="2">
    <source>
        <dbReference type="SAM" id="Phobius"/>
    </source>
</evidence>
<feature type="region of interest" description="Disordered" evidence="1">
    <location>
        <begin position="477"/>
        <end position="509"/>
    </location>
</feature>
<evidence type="ECO:0000313" key="3">
    <source>
        <dbReference type="EMBL" id="GGR02879.1"/>
    </source>
</evidence>
<dbReference type="Proteomes" id="UP000658320">
    <property type="component" value="Unassembled WGS sequence"/>
</dbReference>
<proteinExistence type="predicted"/>
<dbReference type="EMBL" id="BMSX01000003">
    <property type="protein sequence ID" value="GGR02879.1"/>
    <property type="molecule type" value="Genomic_DNA"/>
</dbReference>
<comment type="caution">
    <text evidence="3">The sequence shown here is derived from an EMBL/GenBank/DDBJ whole genome shotgun (WGS) entry which is preliminary data.</text>
</comment>
<name>A0A918C2V6_9ACTN</name>
<keyword evidence="2" id="KW-0812">Transmembrane</keyword>
<sequence length="509" mass="53271">MRVAHALLGGAAGVGWLLLPVTTISTDVPVAISADAPVAAAESQDEETSATDLALPLVVLAAAGTLAGYAYIRRIRRARTRTTPGGAPATPAVPPLTDLDEQSRTLLTEADNWIRTSREELAFAEARSGAEAVAPFARALHDAQTELSAAFRIRRRYDAGIPADQPSRRHALTGIVGRCQEAGSRLDAQAPAFDQLRALEREDGEAVRIAETRFRELTGRTPVTEATATDLTQRYAPSASAPVTGYVEEAKNRLVLATTHLNHSRQATDSGDTGRAVHALRAAESAVAQADVFLTAVDRLAEDLRTAAGLVPAALTGAETELAVVREVLAGAPRQPAAAPPNLPEGELRARLRHADIVLTAVRNTLTGGQRDDPLDLLRRIAEAVAPVAAGRTGVLPAAALLTARSAIADADGFVETHRAVVGAEARTLLAAAREALEAGHTRSDTAAEGPVPTPATLTTRLHAGTSARRARELAEQDVRLHGNPSLDPAPANSFGGPRTAARRNPPPG</sequence>
<organism evidence="3 4">
    <name type="scientific">Streptomyces aurantiogriseus</name>
    <dbReference type="NCBI Taxonomy" id="66870"/>
    <lineage>
        <taxon>Bacteria</taxon>
        <taxon>Bacillati</taxon>
        <taxon>Actinomycetota</taxon>
        <taxon>Actinomycetes</taxon>
        <taxon>Kitasatosporales</taxon>
        <taxon>Streptomycetaceae</taxon>
        <taxon>Streptomyces</taxon>
    </lineage>
</organism>
<feature type="transmembrane region" description="Helical" evidence="2">
    <location>
        <begin position="53"/>
        <end position="72"/>
    </location>
</feature>
<keyword evidence="4" id="KW-1185">Reference proteome</keyword>
<reference evidence="3" key="2">
    <citation type="submission" date="2020-09" db="EMBL/GenBank/DDBJ databases">
        <authorList>
            <person name="Sun Q."/>
            <person name="Ohkuma M."/>
        </authorList>
    </citation>
    <scope>NUCLEOTIDE SEQUENCE</scope>
    <source>
        <strain evidence="3">JCM 4346</strain>
    </source>
</reference>
<accession>A0A918C2V6</accession>
<evidence type="ECO:0000256" key="1">
    <source>
        <dbReference type="SAM" id="MobiDB-lite"/>
    </source>
</evidence>